<name>A0A381PC65_9ZZZZ</name>
<protein>
    <submittedName>
        <fullName evidence="1">Uncharacterized protein</fullName>
    </submittedName>
</protein>
<gene>
    <name evidence="1" type="ORF">METZ01_LOCUS17394</name>
</gene>
<accession>A0A381PC65</accession>
<proteinExistence type="predicted"/>
<feature type="non-terminal residue" evidence="1">
    <location>
        <position position="1"/>
    </location>
</feature>
<evidence type="ECO:0000313" key="1">
    <source>
        <dbReference type="EMBL" id="SUZ64540.1"/>
    </source>
</evidence>
<reference evidence="1" key="1">
    <citation type="submission" date="2018-05" db="EMBL/GenBank/DDBJ databases">
        <authorList>
            <person name="Lanie J.A."/>
            <person name="Ng W.-L."/>
            <person name="Kazmierczak K.M."/>
            <person name="Andrzejewski T.M."/>
            <person name="Davidsen T.M."/>
            <person name="Wayne K.J."/>
            <person name="Tettelin H."/>
            <person name="Glass J.I."/>
            <person name="Rusch D."/>
            <person name="Podicherti R."/>
            <person name="Tsui H.-C.T."/>
            <person name="Winkler M.E."/>
        </authorList>
    </citation>
    <scope>NUCLEOTIDE SEQUENCE</scope>
</reference>
<sequence length="91" mass="9561">VSGVVGATLGQVGLGRQLGEFLGLVESNELVLITDEDAGPDVLGTVFRAVELSLPNLEPGDYTLTVEIEFAGREPMTVDRPISIVPNPADL</sequence>
<organism evidence="1">
    <name type="scientific">marine metagenome</name>
    <dbReference type="NCBI Taxonomy" id="408172"/>
    <lineage>
        <taxon>unclassified sequences</taxon>
        <taxon>metagenomes</taxon>
        <taxon>ecological metagenomes</taxon>
    </lineage>
</organism>
<dbReference type="EMBL" id="UINC01000937">
    <property type="protein sequence ID" value="SUZ64540.1"/>
    <property type="molecule type" value="Genomic_DNA"/>
</dbReference>
<dbReference type="AlphaFoldDB" id="A0A381PC65"/>